<evidence type="ECO:0000313" key="3">
    <source>
        <dbReference type="Proteomes" id="UP000215335"/>
    </source>
</evidence>
<feature type="domain" description="DUF4817" evidence="1">
    <location>
        <begin position="35"/>
        <end position="79"/>
    </location>
</feature>
<protein>
    <recommendedName>
        <fullName evidence="1">DUF4817 domain-containing protein</fullName>
    </recommendedName>
</protein>
<organism evidence="2 3">
    <name type="scientific">Trichomalopsis sarcophagae</name>
    <dbReference type="NCBI Taxonomy" id="543379"/>
    <lineage>
        <taxon>Eukaryota</taxon>
        <taxon>Metazoa</taxon>
        <taxon>Ecdysozoa</taxon>
        <taxon>Arthropoda</taxon>
        <taxon>Hexapoda</taxon>
        <taxon>Insecta</taxon>
        <taxon>Pterygota</taxon>
        <taxon>Neoptera</taxon>
        <taxon>Endopterygota</taxon>
        <taxon>Hymenoptera</taxon>
        <taxon>Apocrita</taxon>
        <taxon>Proctotrupomorpha</taxon>
        <taxon>Chalcidoidea</taxon>
        <taxon>Pteromalidae</taxon>
        <taxon>Pteromalinae</taxon>
        <taxon>Trichomalopsis</taxon>
    </lineage>
</organism>
<evidence type="ECO:0000313" key="2">
    <source>
        <dbReference type="EMBL" id="OXU22152.1"/>
    </source>
</evidence>
<dbReference type="AlphaFoldDB" id="A0A232EUX1"/>
<name>A0A232EUX1_9HYME</name>
<dbReference type="EMBL" id="NNAY01002076">
    <property type="protein sequence ID" value="OXU22152.1"/>
    <property type="molecule type" value="Genomic_DNA"/>
</dbReference>
<dbReference type="Proteomes" id="UP000215335">
    <property type="component" value="Unassembled WGS sequence"/>
</dbReference>
<dbReference type="PANTHER" id="PTHR47326:SF1">
    <property type="entry name" value="HTH PSQ-TYPE DOMAIN-CONTAINING PROTEIN"/>
    <property type="match status" value="1"/>
</dbReference>
<comment type="caution">
    <text evidence="2">The sequence shown here is derived from an EMBL/GenBank/DDBJ whole genome shotgun (WGS) entry which is preliminary data.</text>
</comment>
<dbReference type="PANTHER" id="PTHR47326">
    <property type="entry name" value="TRANSPOSABLE ELEMENT TC3 TRANSPOSASE-LIKE PROTEIN"/>
    <property type="match status" value="1"/>
</dbReference>
<sequence>MDIGYSVMFLNPMVVHRLQWRDAGSEMADYPRNEIVDMILILGESQNDYRGAARLYAERYPDRRYPDDRAIRRLTRRARGGHMVLQHLAYHITLVQELQFEHFQHRIVFCHWALQMIEHDPDFFNFVLFSDEAKIQSDGKLNRHN</sequence>
<proteinExistence type="predicted"/>
<evidence type="ECO:0000259" key="1">
    <source>
        <dbReference type="Pfam" id="PF16087"/>
    </source>
</evidence>
<reference evidence="2 3" key="1">
    <citation type="journal article" date="2017" name="Curr. Biol.">
        <title>The Evolution of Venom by Co-option of Single-Copy Genes.</title>
        <authorList>
            <person name="Martinson E.O."/>
            <person name="Mrinalini"/>
            <person name="Kelkar Y.D."/>
            <person name="Chang C.H."/>
            <person name="Werren J.H."/>
        </authorList>
    </citation>
    <scope>NUCLEOTIDE SEQUENCE [LARGE SCALE GENOMIC DNA]</scope>
    <source>
        <strain evidence="2 3">Alberta</strain>
        <tissue evidence="2">Whole body</tissue>
    </source>
</reference>
<keyword evidence="3" id="KW-1185">Reference proteome</keyword>
<accession>A0A232EUX1</accession>
<dbReference type="Pfam" id="PF16087">
    <property type="entry name" value="DUF4817"/>
    <property type="match status" value="1"/>
</dbReference>
<gene>
    <name evidence="2" type="ORF">TSAR_007700</name>
</gene>
<dbReference type="InterPro" id="IPR032135">
    <property type="entry name" value="DUF4817"/>
</dbReference>